<dbReference type="Proteomes" id="UP000663859">
    <property type="component" value="Unassembled WGS sequence"/>
</dbReference>
<keyword evidence="2" id="KW-1185">Reference proteome</keyword>
<evidence type="ECO:0000313" key="2">
    <source>
        <dbReference type="Proteomes" id="UP000663859"/>
    </source>
</evidence>
<sequence length="125" mass="14025">MFVEMLQRSWWWNHGTHRNKRVLEHQGAGGSPWERIGRDCVYLYPEIGGSAWGVGLAINELGSMGAWMARSRGTSLKKRAFSYLGIDGSTSGRILEAKQCALGPRGRWHNVGPYREQARSTPPEP</sequence>
<accession>A0A8J2BI94</accession>
<dbReference type="EMBL" id="CAJNOB010000013">
    <property type="protein sequence ID" value="CAF0697082.1"/>
    <property type="molecule type" value="Genomic_DNA"/>
</dbReference>
<name>A0A8J2BI94_9BACT</name>
<reference evidence="1" key="1">
    <citation type="submission" date="2021-02" db="EMBL/GenBank/DDBJ databases">
        <authorList>
            <person name="Cremers G."/>
            <person name="Picone N."/>
        </authorList>
    </citation>
    <scope>NUCLEOTIDE SEQUENCE</scope>
    <source>
        <strain evidence="1">PQ17</strain>
    </source>
</reference>
<protein>
    <submittedName>
        <fullName evidence="1">Uncharacterized protein</fullName>
    </submittedName>
</protein>
<gene>
    <name evidence="1" type="ORF">MPNT_200051</name>
</gene>
<organism evidence="1 2">
    <name type="scientific">Candidatus Methylacidithermus pantelleriae</name>
    <dbReference type="NCBI Taxonomy" id="2744239"/>
    <lineage>
        <taxon>Bacteria</taxon>
        <taxon>Pseudomonadati</taxon>
        <taxon>Verrucomicrobiota</taxon>
        <taxon>Methylacidiphilae</taxon>
        <taxon>Methylacidiphilales</taxon>
        <taxon>Methylacidiphilaceae</taxon>
        <taxon>Candidatus Methylacidithermus</taxon>
    </lineage>
</organism>
<evidence type="ECO:0000313" key="1">
    <source>
        <dbReference type="EMBL" id="CAF0697082.1"/>
    </source>
</evidence>
<dbReference type="AlphaFoldDB" id="A0A8J2BI94"/>
<comment type="caution">
    <text evidence="1">The sequence shown here is derived from an EMBL/GenBank/DDBJ whole genome shotgun (WGS) entry which is preliminary data.</text>
</comment>
<proteinExistence type="predicted"/>